<keyword evidence="2" id="KW-1133">Transmembrane helix</keyword>
<dbReference type="STRING" id="988821.SAMN05421867_11227"/>
<feature type="transmembrane region" description="Helical" evidence="2">
    <location>
        <begin position="34"/>
        <end position="54"/>
    </location>
</feature>
<dbReference type="Pfam" id="PF20447">
    <property type="entry name" value="DUF6704"/>
    <property type="match status" value="1"/>
</dbReference>
<dbReference type="RefSeq" id="WP_090033699.1">
    <property type="nucleotide sequence ID" value="NZ_BONM01000009.1"/>
</dbReference>
<accession>A0A1I0ZNV9</accession>
<gene>
    <name evidence="3" type="ORF">SAMN05421867_11227</name>
</gene>
<organism evidence="3 4">
    <name type="scientific">Cellulomonas marina</name>
    <dbReference type="NCBI Taxonomy" id="988821"/>
    <lineage>
        <taxon>Bacteria</taxon>
        <taxon>Bacillati</taxon>
        <taxon>Actinomycetota</taxon>
        <taxon>Actinomycetes</taxon>
        <taxon>Micrococcales</taxon>
        <taxon>Cellulomonadaceae</taxon>
        <taxon>Cellulomonas</taxon>
    </lineage>
</organism>
<dbReference type="AlphaFoldDB" id="A0A1I0ZNV9"/>
<evidence type="ECO:0000256" key="2">
    <source>
        <dbReference type="SAM" id="Phobius"/>
    </source>
</evidence>
<dbReference type="InterPro" id="IPR046550">
    <property type="entry name" value="DUF6704"/>
</dbReference>
<proteinExistence type="predicted"/>
<protein>
    <submittedName>
        <fullName evidence="3">Uncharacterized protein</fullName>
    </submittedName>
</protein>
<keyword evidence="2" id="KW-0472">Membrane</keyword>
<evidence type="ECO:0000313" key="3">
    <source>
        <dbReference type="EMBL" id="SFB27394.1"/>
    </source>
</evidence>
<name>A0A1I0ZNV9_9CELL</name>
<reference evidence="3 4" key="1">
    <citation type="submission" date="2016-10" db="EMBL/GenBank/DDBJ databases">
        <authorList>
            <person name="de Groot N.N."/>
        </authorList>
    </citation>
    <scope>NUCLEOTIDE SEQUENCE [LARGE SCALE GENOMIC DNA]</scope>
    <source>
        <strain evidence="3 4">CGMCC 4.6945</strain>
    </source>
</reference>
<evidence type="ECO:0000313" key="4">
    <source>
        <dbReference type="Proteomes" id="UP000199012"/>
    </source>
</evidence>
<dbReference type="Proteomes" id="UP000199012">
    <property type="component" value="Unassembled WGS sequence"/>
</dbReference>
<evidence type="ECO:0000256" key="1">
    <source>
        <dbReference type="SAM" id="MobiDB-lite"/>
    </source>
</evidence>
<dbReference type="OrthoDB" id="5149710at2"/>
<feature type="compositionally biased region" description="Basic and acidic residues" evidence="1">
    <location>
        <begin position="89"/>
        <end position="105"/>
    </location>
</feature>
<keyword evidence="4" id="KW-1185">Reference proteome</keyword>
<feature type="transmembrane region" description="Helical" evidence="2">
    <location>
        <begin position="60"/>
        <end position="79"/>
    </location>
</feature>
<dbReference type="NCBIfam" id="NF041681">
    <property type="entry name" value="HGxxPAAW"/>
    <property type="match status" value="1"/>
</dbReference>
<keyword evidence="2" id="KW-0812">Transmembrane</keyword>
<feature type="region of interest" description="Disordered" evidence="1">
    <location>
        <begin position="85"/>
        <end position="105"/>
    </location>
</feature>
<dbReference type="EMBL" id="FOKA01000012">
    <property type="protein sequence ID" value="SFB27394.1"/>
    <property type="molecule type" value="Genomic_DNA"/>
</dbReference>
<sequence length="105" mass="10936">MADNSLAHRAQNATRTEAVHLPPVAPATNHGSTVAAWTTVYGILAGAVLASLGVMFALVWLFWVGMGVVVVALLVGFALRRAGFGQGGEKTKAKAEAARREGRGH</sequence>